<protein>
    <recommendedName>
        <fullName evidence="5">Malate dehydrogenase</fullName>
    </recommendedName>
</protein>
<keyword evidence="2" id="KW-0732">Signal</keyword>
<comment type="caution">
    <text evidence="3">The sequence shown here is derived from an EMBL/GenBank/DDBJ whole genome shotgun (WGS) entry which is preliminary data.</text>
</comment>
<proteinExistence type="predicted"/>
<dbReference type="PANTHER" id="PTHR35567:SF3">
    <property type="entry name" value="MALATE DEHYDROGENASE"/>
    <property type="match status" value="1"/>
</dbReference>
<evidence type="ECO:0000256" key="1">
    <source>
        <dbReference type="SAM" id="MobiDB-lite"/>
    </source>
</evidence>
<keyword evidence="4" id="KW-1185">Reference proteome</keyword>
<feature type="signal peptide" evidence="2">
    <location>
        <begin position="1"/>
        <end position="18"/>
    </location>
</feature>
<dbReference type="PANTHER" id="PTHR35567">
    <property type="entry name" value="MALATE DEHYDROGENASE (AFU_ORTHOLOGUE AFUA_2G13800)"/>
    <property type="match status" value="1"/>
</dbReference>
<reference evidence="3 4" key="1">
    <citation type="journal article" date="2020" name="Genome Biol. Evol.">
        <title>A new high-quality draft genome assembly of the Chinese cordyceps Ophiocordyceps sinensis.</title>
        <authorList>
            <person name="Shu R."/>
            <person name="Zhang J."/>
            <person name="Meng Q."/>
            <person name="Zhang H."/>
            <person name="Zhou G."/>
            <person name="Li M."/>
            <person name="Wu P."/>
            <person name="Zhao Y."/>
            <person name="Chen C."/>
            <person name="Qin Q."/>
        </authorList>
    </citation>
    <scope>NUCLEOTIDE SEQUENCE [LARGE SCALE GENOMIC DNA]</scope>
    <source>
        <strain evidence="3 4">IOZ07</strain>
    </source>
</reference>
<dbReference type="Proteomes" id="UP000557566">
    <property type="component" value="Unassembled WGS sequence"/>
</dbReference>
<evidence type="ECO:0000313" key="4">
    <source>
        <dbReference type="Proteomes" id="UP000557566"/>
    </source>
</evidence>
<feature type="region of interest" description="Disordered" evidence="1">
    <location>
        <begin position="20"/>
        <end position="49"/>
    </location>
</feature>
<evidence type="ECO:0000313" key="3">
    <source>
        <dbReference type="EMBL" id="KAF4503954.1"/>
    </source>
</evidence>
<gene>
    <name evidence="3" type="ORF">G6O67_008580</name>
</gene>
<evidence type="ECO:0000256" key="2">
    <source>
        <dbReference type="SAM" id="SignalP"/>
    </source>
</evidence>
<dbReference type="EMBL" id="JAAVMX010000012">
    <property type="protein sequence ID" value="KAF4503954.1"/>
    <property type="molecule type" value="Genomic_DNA"/>
</dbReference>
<sequence length="247" mass="25265">MFSLLLLLLAAAPSPAAAAPAADAPSCGRPDPGPVLPKTGTGNNLPSPPRGSSLKHIALGFGIQNYTCAHAGAVAAATGALAMLYDITHLYPGRGPSSLAARDFADISARALWTHRVPLNLDGSAPGASRTRPFTPETPLRLGGALPPLPFLGHHFFDSHGVPTFVLDDGRVNLPTAKLDAVAAPLDADAGPEGTGAVGWLYLGPKEGARGARYVYRVLTAGGVSHGCAGATGGDSTSYTATYWFYN</sequence>
<name>A0A8H4LR73_9HYPO</name>
<dbReference type="OrthoDB" id="1859733at2759"/>
<feature type="chain" id="PRO_5034866952" description="Malate dehydrogenase" evidence="2">
    <location>
        <begin position="19"/>
        <end position="247"/>
    </location>
</feature>
<evidence type="ECO:0008006" key="5">
    <source>
        <dbReference type="Google" id="ProtNLM"/>
    </source>
</evidence>
<dbReference type="InterPro" id="IPR021851">
    <property type="entry name" value="DUF3455"/>
</dbReference>
<dbReference type="Pfam" id="PF11937">
    <property type="entry name" value="DUF3455"/>
    <property type="match status" value="1"/>
</dbReference>
<dbReference type="AlphaFoldDB" id="A0A8H4LR73"/>
<organism evidence="3 4">
    <name type="scientific">Ophiocordyceps sinensis</name>
    <dbReference type="NCBI Taxonomy" id="72228"/>
    <lineage>
        <taxon>Eukaryota</taxon>
        <taxon>Fungi</taxon>
        <taxon>Dikarya</taxon>
        <taxon>Ascomycota</taxon>
        <taxon>Pezizomycotina</taxon>
        <taxon>Sordariomycetes</taxon>
        <taxon>Hypocreomycetidae</taxon>
        <taxon>Hypocreales</taxon>
        <taxon>Ophiocordycipitaceae</taxon>
        <taxon>Ophiocordyceps</taxon>
    </lineage>
</organism>
<accession>A0A8H4LR73</accession>